<gene>
    <name evidence="2" type="ORF">LLUT_LOCUS19101</name>
</gene>
<comment type="caution">
    <text evidence="2">The sequence shown here is derived from an EMBL/GenBank/DDBJ whole genome shotgun (WGS) entry which is preliminary data.</text>
</comment>
<dbReference type="AlphaFoldDB" id="A0AAV1X8Z5"/>
<name>A0AAV1X8Z5_LUPLU</name>
<dbReference type="Proteomes" id="UP001497480">
    <property type="component" value="Unassembled WGS sequence"/>
</dbReference>
<evidence type="ECO:0000256" key="1">
    <source>
        <dbReference type="SAM" id="MobiDB-lite"/>
    </source>
</evidence>
<accession>A0AAV1X8Z5</accession>
<feature type="region of interest" description="Disordered" evidence="1">
    <location>
        <begin position="20"/>
        <end position="44"/>
    </location>
</feature>
<keyword evidence="3" id="KW-1185">Reference proteome</keyword>
<sequence length="236" mass="26014">MMSGDEAEKSNIPRLSLFKFHPSSMHSPERSGMQTPPSRTSVSVPFGWEEEPGKPKPCTELVCFSNKPTTPKCLELPPRLLINDAIANHTKQLLPSPTTVLEGLFVDDDWNGSFAAERPQLGTMVLTNGVVGSKEKGWFGSWREKVFKVNREVSKGIDIFPSSADKDAHHIGTIIGGSHKRLRMAKVKRSLSSSNLSHAKSCVWTSISAGLKQVVPWKSKKQKKDGYGGLRSKTFP</sequence>
<dbReference type="PANTHER" id="PTHR34371">
    <property type="entry name" value="OS01G0551000 PROTEIN"/>
    <property type="match status" value="1"/>
</dbReference>
<organism evidence="2 3">
    <name type="scientific">Lupinus luteus</name>
    <name type="common">European yellow lupine</name>
    <dbReference type="NCBI Taxonomy" id="3873"/>
    <lineage>
        <taxon>Eukaryota</taxon>
        <taxon>Viridiplantae</taxon>
        <taxon>Streptophyta</taxon>
        <taxon>Embryophyta</taxon>
        <taxon>Tracheophyta</taxon>
        <taxon>Spermatophyta</taxon>
        <taxon>Magnoliopsida</taxon>
        <taxon>eudicotyledons</taxon>
        <taxon>Gunneridae</taxon>
        <taxon>Pentapetalae</taxon>
        <taxon>rosids</taxon>
        <taxon>fabids</taxon>
        <taxon>Fabales</taxon>
        <taxon>Fabaceae</taxon>
        <taxon>Papilionoideae</taxon>
        <taxon>50 kb inversion clade</taxon>
        <taxon>genistoids sensu lato</taxon>
        <taxon>core genistoids</taxon>
        <taxon>Genisteae</taxon>
        <taxon>Lupinus</taxon>
    </lineage>
</organism>
<dbReference type="EMBL" id="CAXHTB010000013">
    <property type="protein sequence ID" value="CAL0318041.1"/>
    <property type="molecule type" value="Genomic_DNA"/>
</dbReference>
<dbReference type="PANTHER" id="PTHR34371:SF2">
    <property type="entry name" value="DUF688 FAMILY PROTEIN"/>
    <property type="match status" value="1"/>
</dbReference>
<feature type="compositionally biased region" description="Polar residues" evidence="1">
    <location>
        <begin position="32"/>
        <end position="43"/>
    </location>
</feature>
<evidence type="ECO:0000313" key="3">
    <source>
        <dbReference type="Proteomes" id="UP001497480"/>
    </source>
</evidence>
<protein>
    <submittedName>
        <fullName evidence="2">Uncharacterized protein</fullName>
    </submittedName>
</protein>
<reference evidence="2 3" key="1">
    <citation type="submission" date="2024-03" db="EMBL/GenBank/DDBJ databases">
        <authorList>
            <person name="Martinez-Hernandez J."/>
        </authorList>
    </citation>
    <scope>NUCLEOTIDE SEQUENCE [LARGE SCALE GENOMIC DNA]</scope>
</reference>
<evidence type="ECO:0000313" key="2">
    <source>
        <dbReference type="EMBL" id="CAL0318041.1"/>
    </source>
</evidence>
<proteinExistence type="predicted"/>